<keyword evidence="4 8" id="KW-0472">Membrane</keyword>
<dbReference type="GO" id="GO:0071723">
    <property type="term" value="F:lipopeptide binding"/>
    <property type="evidence" value="ECO:0007669"/>
    <property type="project" value="TreeGrafter"/>
</dbReference>
<dbReference type="InterPro" id="IPR036179">
    <property type="entry name" value="Ig-like_dom_sf"/>
</dbReference>
<dbReference type="GO" id="GO:0005615">
    <property type="term" value="C:extracellular space"/>
    <property type="evidence" value="ECO:0007669"/>
    <property type="project" value="TreeGrafter"/>
</dbReference>
<keyword evidence="6" id="KW-0393">Immunoglobulin domain</keyword>
<protein>
    <submittedName>
        <fullName evidence="12">T-cell surface glycoprotein CD1a</fullName>
    </submittedName>
</protein>
<dbReference type="InterPro" id="IPR007110">
    <property type="entry name" value="Ig-like_dom"/>
</dbReference>
<dbReference type="Gene3D" id="3.30.500.10">
    <property type="entry name" value="MHC class I-like antigen recognition-like"/>
    <property type="match status" value="1"/>
</dbReference>
<keyword evidence="2" id="KW-0967">Endosome</keyword>
<dbReference type="FunFam" id="3.30.500.10:FF:000002">
    <property type="entry name" value="Antigen-presenting glycoprotein CD1d1"/>
    <property type="match status" value="1"/>
</dbReference>
<keyword evidence="8" id="KW-1133">Transmembrane helix</keyword>
<dbReference type="RefSeq" id="XP_006861806.1">
    <property type="nucleotide sequence ID" value="XM_006861744.1"/>
</dbReference>
<evidence type="ECO:0000313" key="11">
    <source>
        <dbReference type="Proteomes" id="UP000504623"/>
    </source>
</evidence>
<feature type="domain" description="Ig-like" evidence="10">
    <location>
        <begin position="185"/>
        <end position="285"/>
    </location>
</feature>
<dbReference type="SUPFAM" id="SSF48726">
    <property type="entry name" value="Immunoglobulin"/>
    <property type="match status" value="1"/>
</dbReference>
<dbReference type="GO" id="GO:0005768">
    <property type="term" value="C:endosome"/>
    <property type="evidence" value="ECO:0007669"/>
    <property type="project" value="UniProtKB-SubCell"/>
</dbReference>
<dbReference type="Pfam" id="PF07654">
    <property type="entry name" value="C1-set"/>
    <property type="match status" value="1"/>
</dbReference>
<keyword evidence="9" id="KW-0732">Signal</keyword>
<feature type="chain" id="PRO_5039541842" evidence="9">
    <location>
        <begin position="19"/>
        <end position="345"/>
    </location>
</feature>
<evidence type="ECO:0000256" key="3">
    <source>
        <dbReference type="ARBA" id="ARBA00022859"/>
    </source>
</evidence>
<dbReference type="SUPFAM" id="SSF54452">
    <property type="entry name" value="MHC antigen-recognition domain"/>
    <property type="match status" value="1"/>
</dbReference>
<dbReference type="PANTHER" id="PTHR16675:SF160">
    <property type="entry name" value="T-CELL SURFACE GLYCOPROTEIN CD1A"/>
    <property type="match status" value="1"/>
</dbReference>
<dbReference type="InterPro" id="IPR013783">
    <property type="entry name" value="Ig-like_fold"/>
</dbReference>
<dbReference type="SMART" id="SM00407">
    <property type="entry name" value="IGc1"/>
    <property type="match status" value="1"/>
</dbReference>
<dbReference type="GO" id="GO:0009897">
    <property type="term" value="C:external side of plasma membrane"/>
    <property type="evidence" value="ECO:0007669"/>
    <property type="project" value="TreeGrafter"/>
</dbReference>
<dbReference type="InterPro" id="IPR011162">
    <property type="entry name" value="MHC_I/II-like_Ag-recog"/>
</dbReference>
<feature type="transmembrane region" description="Helical" evidence="8">
    <location>
        <begin position="301"/>
        <end position="322"/>
    </location>
</feature>
<keyword evidence="8" id="KW-0812">Transmembrane</keyword>
<dbReference type="CDD" id="cd21029">
    <property type="entry name" value="IgC1_CD1"/>
    <property type="match status" value="1"/>
</dbReference>
<evidence type="ECO:0000256" key="2">
    <source>
        <dbReference type="ARBA" id="ARBA00022753"/>
    </source>
</evidence>
<name>A0A9B0TDH0_CHRAS</name>
<dbReference type="OrthoDB" id="8890485at2759"/>
<dbReference type="GO" id="GO:0048006">
    <property type="term" value="P:antigen processing and presentation, endogenous lipid antigen via MHC class Ib"/>
    <property type="evidence" value="ECO:0007669"/>
    <property type="project" value="TreeGrafter"/>
</dbReference>
<dbReference type="InterPro" id="IPR011161">
    <property type="entry name" value="MHC_I-like_Ag-recog"/>
</dbReference>
<feature type="signal peptide" evidence="9">
    <location>
        <begin position="1"/>
        <end position="18"/>
    </location>
</feature>
<comment type="subcellular location">
    <subcellularLocation>
        <location evidence="7">Endomembrane system</location>
        <topology evidence="7">Single-pass type I membrane protein</topology>
    </subcellularLocation>
    <subcellularLocation>
        <location evidence="1">Endosome</location>
    </subcellularLocation>
</comment>
<evidence type="ECO:0000256" key="7">
    <source>
        <dbReference type="ARBA" id="ARBA00046288"/>
    </source>
</evidence>
<evidence type="ECO:0000259" key="10">
    <source>
        <dbReference type="PROSITE" id="PS50835"/>
    </source>
</evidence>
<dbReference type="PANTHER" id="PTHR16675">
    <property type="entry name" value="MHC CLASS I-RELATED"/>
    <property type="match status" value="1"/>
</dbReference>
<keyword evidence="5" id="KW-0325">Glycoprotein</keyword>
<evidence type="ECO:0000256" key="4">
    <source>
        <dbReference type="ARBA" id="ARBA00023136"/>
    </source>
</evidence>
<evidence type="ECO:0000256" key="1">
    <source>
        <dbReference type="ARBA" id="ARBA00004177"/>
    </source>
</evidence>
<evidence type="ECO:0000313" key="12">
    <source>
        <dbReference type="RefSeq" id="XP_006861806.1"/>
    </source>
</evidence>
<keyword evidence="3" id="KW-0391">Immunity</keyword>
<dbReference type="InterPro" id="IPR037055">
    <property type="entry name" value="MHC_I-like_Ag-recog_sf"/>
</dbReference>
<evidence type="ECO:0000256" key="8">
    <source>
        <dbReference type="SAM" id="Phobius"/>
    </source>
</evidence>
<dbReference type="CTD" id="909"/>
<evidence type="ECO:0000256" key="9">
    <source>
        <dbReference type="SAM" id="SignalP"/>
    </source>
</evidence>
<dbReference type="GO" id="GO:0030883">
    <property type="term" value="F:endogenous lipid antigen binding"/>
    <property type="evidence" value="ECO:0007669"/>
    <property type="project" value="TreeGrafter"/>
</dbReference>
<keyword evidence="11" id="KW-1185">Reference proteome</keyword>
<dbReference type="InterPro" id="IPR050208">
    <property type="entry name" value="MHC_class-I_related"/>
</dbReference>
<evidence type="ECO:0000256" key="5">
    <source>
        <dbReference type="ARBA" id="ARBA00023180"/>
    </source>
</evidence>
<dbReference type="FunFam" id="2.60.40.10:FF:000254">
    <property type="entry name" value="Antigen-presenting glycoprotein CD1d1"/>
    <property type="match status" value="1"/>
</dbReference>
<dbReference type="GO" id="GO:0001916">
    <property type="term" value="P:positive regulation of T cell mediated cytotoxicity"/>
    <property type="evidence" value="ECO:0007669"/>
    <property type="project" value="TreeGrafter"/>
</dbReference>
<dbReference type="InterPro" id="IPR003597">
    <property type="entry name" value="Ig_C1-set"/>
</dbReference>
<evidence type="ECO:0000256" key="6">
    <source>
        <dbReference type="ARBA" id="ARBA00023319"/>
    </source>
</evidence>
<organism evidence="11 12">
    <name type="scientific">Chrysochloris asiatica</name>
    <name type="common">Cape golden mole</name>
    <dbReference type="NCBI Taxonomy" id="185453"/>
    <lineage>
        <taxon>Eukaryota</taxon>
        <taxon>Metazoa</taxon>
        <taxon>Chordata</taxon>
        <taxon>Craniata</taxon>
        <taxon>Vertebrata</taxon>
        <taxon>Euteleostomi</taxon>
        <taxon>Mammalia</taxon>
        <taxon>Eutheria</taxon>
        <taxon>Afrotheria</taxon>
        <taxon>Chrysochloridae</taxon>
        <taxon>Chrysochlorinae</taxon>
        <taxon>Chrysochloris</taxon>
    </lineage>
</organism>
<gene>
    <name evidence="12" type="primary">CD1A</name>
</gene>
<dbReference type="GO" id="GO:0030884">
    <property type="term" value="F:exogenous lipid antigen binding"/>
    <property type="evidence" value="ECO:0007669"/>
    <property type="project" value="TreeGrafter"/>
</dbReference>
<dbReference type="PROSITE" id="PS50835">
    <property type="entry name" value="IG_LIKE"/>
    <property type="match status" value="1"/>
</dbReference>
<dbReference type="GO" id="GO:0006955">
    <property type="term" value="P:immune response"/>
    <property type="evidence" value="ECO:0007669"/>
    <property type="project" value="TreeGrafter"/>
</dbReference>
<dbReference type="Proteomes" id="UP000504623">
    <property type="component" value="Unplaced"/>
</dbReference>
<dbReference type="GO" id="GO:0048007">
    <property type="term" value="P:antigen processing and presentation, exogenous lipid antigen via MHC class Ib"/>
    <property type="evidence" value="ECO:0007669"/>
    <property type="project" value="TreeGrafter"/>
</dbReference>
<sequence>MLFLQLPLLSVLLPGGNNEDVFKEPISYHVMQITSYYNHSWVKTVGSGWLDEVQTHNWESNSGTIVYLRPWSKGNFSDKELLELELLFRMYFIGLTREVHNYDSQLQLEYPLEIQVAGGCELHSWKESTGFLWGAYQGLDFLSFHNNSWIPSPECGSKAENVCALLNQYQGIKEIVHGLISDTCPRLTLSLLEAGKADLQRKVKPEARLSSGTTPGPGRVLLICHVFGFYPKPVWVMWMRGNQEQPGTQRGGVLPNADGTWYLRVFLNVTTMEASDLSCRVRHSSLGDKDIILYWEHHSSLGVIFLAVIVLLVLLTGFMLWFRTRWGENATKIYKKNMLETRVNF</sequence>
<dbReference type="Gene3D" id="2.60.40.10">
    <property type="entry name" value="Immunoglobulins"/>
    <property type="match status" value="1"/>
</dbReference>
<reference evidence="12" key="1">
    <citation type="submission" date="2025-08" db="UniProtKB">
        <authorList>
            <consortium name="RefSeq"/>
        </authorList>
    </citation>
    <scope>IDENTIFICATION</scope>
    <source>
        <tissue evidence="12">Spleen</tissue>
    </source>
</reference>
<accession>A0A9B0TDH0</accession>
<proteinExistence type="predicted"/>
<dbReference type="Pfam" id="PF16497">
    <property type="entry name" value="MHC_I_3"/>
    <property type="match status" value="1"/>
</dbReference>
<dbReference type="AlphaFoldDB" id="A0A9B0TDH0"/>
<dbReference type="GeneID" id="102825086"/>